<comment type="similarity">
    <text evidence="2">Belongs to the GtrA family.</text>
</comment>
<dbReference type="Proteomes" id="UP000036426">
    <property type="component" value="Unassembled WGS sequence"/>
</dbReference>
<protein>
    <recommendedName>
        <fullName evidence="7">GtrA/DPMS transmembrane domain-containing protein</fullName>
    </recommendedName>
</protein>
<evidence type="ECO:0000313" key="8">
    <source>
        <dbReference type="EMBL" id="KLU99858.1"/>
    </source>
</evidence>
<evidence type="ECO:0000256" key="1">
    <source>
        <dbReference type="ARBA" id="ARBA00004141"/>
    </source>
</evidence>
<feature type="transmembrane region" description="Helical" evidence="6">
    <location>
        <begin position="12"/>
        <end position="32"/>
    </location>
</feature>
<dbReference type="PANTHER" id="PTHR38459">
    <property type="entry name" value="PROPHAGE BACTOPRENOL-LINKED GLUCOSE TRANSLOCASE HOMOLOG"/>
    <property type="match status" value="1"/>
</dbReference>
<feature type="transmembrane region" description="Helical" evidence="6">
    <location>
        <begin position="78"/>
        <end position="99"/>
    </location>
</feature>
<evidence type="ECO:0000256" key="4">
    <source>
        <dbReference type="ARBA" id="ARBA00022989"/>
    </source>
</evidence>
<dbReference type="PANTHER" id="PTHR38459:SF1">
    <property type="entry name" value="PROPHAGE BACTOPRENOL-LINKED GLUCOSE TRANSLOCASE HOMOLOG"/>
    <property type="match status" value="1"/>
</dbReference>
<keyword evidence="9" id="KW-1185">Reference proteome</keyword>
<feature type="domain" description="GtrA/DPMS transmembrane" evidence="7">
    <location>
        <begin position="13"/>
        <end position="98"/>
    </location>
</feature>
<evidence type="ECO:0000256" key="5">
    <source>
        <dbReference type="ARBA" id="ARBA00023136"/>
    </source>
</evidence>
<feature type="transmembrane region" description="Helical" evidence="6">
    <location>
        <begin position="119"/>
        <end position="145"/>
    </location>
</feature>
<gene>
    <name evidence="8" type="ORF">ABT58_15425</name>
</gene>
<organism evidence="8 9">
    <name type="scientific">Photobacterium aphoticum</name>
    <dbReference type="NCBI Taxonomy" id="754436"/>
    <lineage>
        <taxon>Bacteria</taxon>
        <taxon>Pseudomonadati</taxon>
        <taxon>Pseudomonadota</taxon>
        <taxon>Gammaproteobacteria</taxon>
        <taxon>Vibrionales</taxon>
        <taxon>Vibrionaceae</taxon>
        <taxon>Photobacterium</taxon>
    </lineage>
</organism>
<accession>A0A0J1GK72</accession>
<sequence length="156" mass="17746">MIFMIKQYQRMFTFAMVGGCGFLVDATSLFVLSHWLPLPLARGAAFWIAATSNWWLNRQLTFRENKNTTPISQQWGQFLAASCVGFIPNVGCYSVLMWLETSLFMTLGDMNPGSMTEYSARFIQCWPYLAMIPGILLGMVINYTLADRWVFRSAPA</sequence>
<dbReference type="GO" id="GO:0005886">
    <property type="term" value="C:plasma membrane"/>
    <property type="evidence" value="ECO:0007669"/>
    <property type="project" value="TreeGrafter"/>
</dbReference>
<evidence type="ECO:0000313" key="9">
    <source>
        <dbReference type="Proteomes" id="UP000036426"/>
    </source>
</evidence>
<evidence type="ECO:0000256" key="2">
    <source>
        <dbReference type="ARBA" id="ARBA00009399"/>
    </source>
</evidence>
<evidence type="ECO:0000256" key="3">
    <source>
        <dbReference type="ARBA" id="ARBA00022692"/>
    </source>
</evidence>
<keyword evidence="5 6" id="KW-0472">Membrane</keyword>
<dbReference type="Pfam" id="PF04138">
    <property type="entry name" value="GtrA_DPMS_TM"/>
    <property type="match status" value="1"/>
</dbReference>
<dbReference type="GO" id="GO:0000271">
    <property type="term" value="P:polysaccharide biosynthetic process"/>
    <property type="evidence" value="ECO:0007669"/>
    <property type="project" value="InterPro"/>
</dbReference>
<reference evidence="8 9" key="1">
    <citation type="submission" date="2015-05" db="EMBL/GenBank/DDBJ databases">
        <title>Photobacterium galathea sp. nov.</title>
        <authorList>
            <person name="Machado H."/>
            <person name="Gram L."/>
        </authorList>
    </citation>
    <scope>NUCLEOTIDE SEQUENCE [LARGE SCALE GENOMIC DNA]</scope>
    <source>
        <strain evidence="8 9">DSM 25995</strain>
    </source>
</reference>
<dbReference type="EMBL" id="LDOV01000027">
    <property type="protein sequence ID" value="KLU99858.1"/>
    <property type="molecule type" value="Genomic_DNA"/>
</dbReference>
<dbReference type="PATRIC" id="fig|754436.4.peg.3267"/>
<dbReference type="InterPro" id="IPR007267">
    <property type="entry name" value="GtrA_DPMS_TM"/>
</dbReference>
<comment type="caution">
    <text evidence="8">The sequence shown here is derived from an EMBL/GenBank/DDBJ whole genome shotgun (WGS) entry which is preliminary data.</text>
</comment>
<keyword evidence="4 6" id="KW-1133">Transmembrane helix</keyword>
<dbReference type="InterPro" id="IPR051401">
    <property type="entry name" value="GtrA_CellWall_Glycosyl"/>
</dbReference>
<dbReference type="AlphaFoldDB" id="A0A0J1GK72"/>
<name>A0A0J1GK72_9GAMM</name>
<evidence type="ECO:0000256" key="6">
    <source>
        <dbReference type="SAM" id="Phobius"/>
    </source>
</evidence>
<keyword evidence="3 6" id="KW-0812">Transmembrane</keyword>
<evidence type="ECO:0000259" key="7">
    <source>
        <dbReference type="Pfam" id="PF04138"/>
    </source>
</evidence>
<proteinExistence type="inferred from homology"/>
<feature type="transmembrane region" description="Helical" evidence="6">
    <location>
        <begin position="38"/>
        <end position="57"/>
    </location>
</feature>
<comment type="subcellular location">
    <subcellularLocation>
        <location evidence="1">Membrane</location>
        <topology evidence="1">Multi-pass membrane protein</topology>
    </subcellularLocation>
</comment>